<evidence type="ECO:0000256" key="1">
    <source>
        <dbReference type="SAM" id="Phobius"/>
    </source>
</evidence>
<dbReference type="OrthoDB" id="415891at2"/>
<feature type="transmembrane region" description="Helical" evidence="1">
    <location>
        <begin position="545"/>
        <end position="577"/>
    </location>
</feature>
<dbReference type="AlphaFoldDB" id="M1X4H5"/>
<protein>
    <submittedName>
        <fullName evidence="3">Cell division protein ZipN/Ftn2/Arc6, specific for cyanobacteria and chloroplast</fullName>
    </submittedName>
</protein>
<dbReference type="Proteomes" id="UP000053051">
    <property type="component" value="Unassembled WGS sequence"/>
</dbReference>
<dbReference type="Pfam" id="PF13355">
    <property type="entry name" value="ARC6-like_IMS"/>
    <property type="match status" value="1"/>
</dbReference>
<dbReference type="STRING" id="1165094.RINTHH_160"/>
<sequence length="743" mass="85100">MNHAAGEVAVHIPLDYYRILGLPLAASEEQLRQAYSDRIAQLPRREYSQVAIAARKQIIEEAYIVLFDPLKRREYEQEYLSHSNKQNNNNISGVVVEDCQTPKNVNSDNQKSGIEISAQQIAGALLILQELGEYELVLKLGHPYLVSQKDNANSNEVWDLLPDVSDIILTVSLACLELGREQWQQVNYENAAISLETGEELLVKKKLFPDLQTEIQSDLYKLRPYRILELLQQPIEKKSERKQGLKLLKTLIKERGGIDGTDNDHSGLNLDDFLLFIQQLRHFLTVAEQHKLFGEESKRPSSVAVYLTVYSLIARGFTQREPAFICQAKKMLLSLGVRQDIHLEQSLCSLLLGQTEEASRVLELSNEYEALAFIREKSYDSPDLLPGLCLYAEHWLETKLFPYFRDLVGCPASLKEYFANHQVQSYLEVLPVEEQEPLANSDKANYHHGKLQYPYTSYSQRIDYEQSPDISNEGIKQQSINSNISFSPSFSTSQKNPLTSNQELGVEQTSYYPSPNIAHRKQKLSNINYRGGRKRRRISRYRKNVIRLLLVVLILVTSLVFLCLLLSTTLGLLIGLFSPLPSLQGKQVNVQINKPLIEVSKLEGQYKLLETKLIETMARKVIEAWLYSKSVALGPNHDTNSLESILIGSALSRWQAIAQWDKNNGRYRQFEHQVKDIEIELNKNDENQMIVKASIREVANIYERGQRNYKKSYDDDLRVNYDLIKQDGKWRIQSMSLLFSTAS</sequence>
<proteinExistence type="predicted"/>
<keyword evidence="4" id="KW-1185">Reference proteome</keyword>
<keyword evidence="3" id="KW-0131">Cell cycle</keyword>
<dbReference type="GO" id="GO:0051301">
    <property type="term" value="P:cell division"/>
    <property type="evidence" value="ECO:0007669"/>
    <property type="project" value="UniProtKB-KW"/>
</dbReference>
<accession>M1X4H5</accession>
<reference evidence="4" key="2">
    <citation type="submission" date="2016-01" db="EMBL/GenBank/DDBJ databases">
        <title>Diatom-associated endosymboitic cyanobacterium lacks core nitrogen metabolism enzymes.</title>
        <authorList>
            <person name="Hilton J.A."/>
            <person name="Foster R.A."/>
            <person name="Tripp H.J."/>
            <person name="Carter B.J."/>
            <person name="Zehr J.P."/>
            <person name="Villareal T.A."/>
        </authorList>
    </citation>
    <scope>NUCLEOTIDE SEQUENCE [LARGE SCALE GENOMIC DNA]</scope>
    <source>
        <strain evidence="4">HH01</strain>
    </source>
</reference>
<name>M1X4H5_9NOST</name>
<reference evidence="3 4" key="1">
    <citation type="submission" date="2012-05" db="EMBL/GenBank/DDBJ databases">
        <authorList>
            <person name="Hilton J."/>
        </authorList>
    </citation>
    <scope>NUCLEOTIDE SEQUENCE [LARGE SCALE GENOMIC DNA]</scope>
    <source>
        <strain evidence="3 4">HH01</strain>
    </source>
</reference>
<comment type="caution">
    <text evidence="3">The sequence shown here is derived from an EMBL/GenBank/DDBJ whole genome shotgun (WGS) entry which is preliminary data.</text>
</comment>
<dbReference type="SUPFAM" id="SSF46565">
    <property type="entry name" value="Chaperone J-domain"/>
    <property type="match status" value="1"/>
</dbReference>
<dbReference type="PANTHER" id="PTHR33925">
    <property type="entry name" value="PLASTID DIVISION PROTEIN CDP1, CHLOROPLASTIC-RELATED"/>
    <property type="match status" value="1"/>
</dbReference>
<dbReference type="InterPro" id="IPR044685">
    <property type="entry name" value="CPD1-like"/>
</dbReference>
<dbReference type="PANTHER" id="PTHR33925:SF1">
    <property type="entry name" value="PROTEIN ACCUMULATION AND REPLICATION OF CHLOROPLASTS 6, CHLOROPLASTIC"/>
    <property type="match status" value="1"/>
</dbReference>
<organism evidence="3 4">
    <name type="scientific">Richelia intracellularis HH01</name>
    <dbReference type="NCBI Taxonomy" id="1165094"/>
    <lineage>
        <taxon>Bacteria</taxon>
        <taxon>Bacillati</taxon>
        <taxon>Cyanobacteriota</taxon>
        <taxon>Cyanophyceae</taxon>
        <taxon>Nostocales</taxon>
        <taxon>Nostocaceae</taxon>
        <taxon>Richelia</taxon>
    </lineage>
</organism>
<keyword evidence="1" id="KW-0472">Membrane</keyword>
<dbReference type="InterPro" id="IPR057137">
    <property type="entry name" value="CDP1-like_a_solenoid_2"/>
</dbReference>
<keyword evidence="1" id="KW-1133">Transmembrane helix</keyword>
<keyword evidence="1" id="KW-0812">Transmembrane</keyword>
<keyword evidence="3" id="KW-0132">Cell division</keyword>
<dbReference type="Pfam" id="PF23468">
    <property type="entry name" value="ARC6"/>
    <property type="match status" value="1"/>
</dbReference>
<dbReference type="InterPro" id="IPR025344">
    <property type="entry name" value="CDP1-like_IMS"/>
</dbReference>
<gene>
    <name evidence="3" type="ORF">RINTHH_160</name>
</gene>
<evidence type="ECO:0000313" key="3">
    <source>
        <dbReference type="EMBL" id="CCH66171.1"/>
    </source>
</evidence>
<dbReference type="InterPro" id="IPR036869">
    <property type="entry name" value="J_dom_sf"/>
</dbReference>
<evidence type="ECO:0000313" key="4">
    <source>
        <dbReference type="Proteomes" id="UP000053051"/>
    </source>
</evidence>
<dbReference type="Gene3D" id="1.10.287.110">
    <property type="entry name" value="DnaJ domain"/>
    <property type="match status" value="1"/>
</dbReference>
<dbReference type="InterPro" id="IPR001623">
    <property type="entry name" value="DnaJ_domain"/>
</dbReference>
<evidence type="ECO:0000259" key="2">
    <source>
        <dbReference type="PROSITE" id="PS50076"/>
    </source>
</evidence>
<dbReference type="InterPro" id="IPR058032">
    <property type="entry name" value="CDP1-like_a_solenoid_1"/>
</dbReference>
<dbReference type="Pfam" id="PF25515">
    <property type="entry name" value="Arm_PDR"/>
    <property type="match status" value="1"/>
</dbReference>
<feature type="domain" description="J" evidence="2">
    <location>
        <begin position="15"/>
        <end position="79"/>
    </location>
</feature>
<dbReference type="PROSITE" id="PS50076">
    <property type="entry name" value="DNAJ_2"/>
    <property type="match status" value="1"/>
</dbReference>
<dbReference type="EMBL" id="CAIY01000001">
    <property type="protein sequence ID" value="CCH66171.1"/>
    <property type="molecule type" value="Genomic_DNA"/>
</dbReference>
<dbReference type="CDD" id="cd06257">
    <property type="entry name" value="DnaJ"/>
    <property type="match status" value="1"/>
</dbReference>
<dbReference type="Pfam" id="PF00226">
    <property type="entry name" value="DnaJ"/>
    <property type="match status" value="1"/>
</dbReference>